<proteinExistence type="predicted"/>
<organism evidence="1 2">
    <name type="scientific">Chryseolinea serpens</name>
    <dbReference type="NCBI Taxonomy" id="947013"/>
    <lineage>
        <taxon>Bacteria</taxon>
        <taxon>Pseudomonadati</taxon>
        <taxon>Bacteroidota</taxon>
        <taxon>Cytophagia</taxon>
        <taxon>Cytophagales</taxon>
        <taxon>Fulvivirgaceae</taxon>
        <taxon>Chryseolinea</taxon>
    </lineage>
</organism>
<evidence type="ECO:0000313" key="1">
    <source>
        <dbReference type="EMBL" id="SHG50406.1"/>
    </source>
</evidence>
<dbReference type="OrthoDB" id="2652925at2"/>
<name>A0A1M5KC16_9BACT</name>
<reference evidence="1 2" key="1">
    <citation type="submission" date="2016-11" db="EMBL/GenBank/DDBJ databases">
        <authorList>
            <person name="Jaros S."/>
            <person name="Januszkiewicz K."/>
            <person name="Wedrychowicz H."/>
        </authorList>
    </citation>
    <scope>NUCLEOTIDE SEQUENCE [LARGE SCALE GENOMIC DNA]</scope>
    <source>
        <strain evidence="1 2">DSM 24574</strain>
    </source>
</reference>
<keyword evidence="2" id="KW-1185">Reference proteome</keyword>
<protein>
    <submittedName>
        <fullName evidence="1">Uncharacterized protein</fullName>
    </submittedName>
</protein>
<accession>A0A1M5KC16</accession>
<evidence type="ECO:0000313" key="2">
    <source>
        <dbReference type="Proteomes" id="UP000184212"/>
    </source>
</evidence>
<sequence length="110" mass="12447">MNALSNVNFKQGIVDYNTFDIDFSKPMHEQIWELNEDLVQVIYLHGTDTHVLDVGWYPGSESDGNAGFKIFVIKNQRWETPIFSKSARNESDFFSVLNEAIEIASVSASA</sequence>
<dbReference type="AlphaFoldDB" id="A0A1M5KC16"/>
<dbReference type="Proteomes" id="UP000184212">
    <property type="component" value="Unassembled WGS sequence"/>
</dbReference>
<dbReference type="RefSeq" id="WP_073130883.1">
    <property type="nucleotide sequence ID" value="NZ_FQWQ01000001.1"/>
</dbReference>
<dbReference type="EMBL" id="FQWQ01000001">
    <property type="protein sequence ID" value="SHG50406.1"/>
    <property type="molecule type" value="Genomic_DNA"/>
</dbReference>
<gene>
    <name evidence="1" type="ORF">SAMN04488109_0561</name>
</gene>